<dbReference type="InterPro" id="IPR023210">
    <property type="entry name" value="NADP_OxRdtase_dom"/>
</dbReference>
<dbReference type="Pfam" id="PF00248">
    <property type="entry name" value="Aldo_ket_red"/>
    <property type="match status" value="1"/>
</dbReference>
<comment type="caution">
    <text evidence="2">The sequence shown here is derived from an EMBL/GenBank/DDBJ whole genome shotgun (WGS) entry which is preliminary data.</text>
</comment>
<evidence type="ECO:0000313" key="3">
    <source>
        <dbReference type="Proteomes" id="UP000789375"/>
    </source>
</evidence>
<proteinExistence type="predicted"/>
<dbReference type="PANTHER" id="PTHR42686">
    <property type="entry name" value="GH17980P-RELATED"/>
    <property type="match status" value="1"/>
</dbReference>
<dbReference type="EMBL" id="CAJVPP010000434">
    <property type="protein sequence ID" value="CAG8482258.1"/>
    <property type="molecule type" value="Genomic_DNA"/>
</dbReference>
<dbReference type="GO" id="GO:0005829">
    <property type="term" value="C:cytosol"/>
    <property type="evidence" value="ECO:0007669"/>
    <property type="project" value="TreeGrafter"/>
</dbReference>
<organism evidence="2 3">
    <name type="scientific">Funneliformis mosseae</name>
    <name type="common">Endomycorrhizal fungus</name>
    <name type="synonym">Glomus mosseae</name>
    <dbReference type="NCBI Taxonomy" id="27381"/>
    <lineage>
        <taxon>Eukaryota</taxon>
        <taxon>Fungi</taxon>
        <taxon>Fungi incertae sedis</taxon>
        <taxon>Mucoromycota</taxon>
        <taxon>Glomeromycotina</taxon>
        <taxon>Glomeromycetes</taxon>
        <taxon>Glomerales</taxon>
        <taxon>Glomeraceae</taxon>
        <taxon>Funneliformis</taxon>
    </lineage>
</organism>
<protein>
    <submittedName>
        <fullName evidence="2">12619_t:CDS:1</fullName>
    </submittedName>
</protein>
<accession>A0A9N8WG66</accession>
<dbReference type="InterPro" id="IPR036812">
    <property type="entry name" value="NAD(P)_OxRdtase_dom_sf"/>
</dbReference>
<sequence>MPVEKLTRIGIGMYRMCLGNKFNEDALLKALSREIDGSDINVIDTSTNYCDGDSERLIGKILSNSDRKFLSRSEIFLATKYGYIQGNNMNLYQNGAFKKVPDEHIVHYNPNCFHCIHPEFMKDQLNRSLHRMQAEYVDILFIHNPEYFLMNKIKSSNENVKEYQKQMLDRISQSFEAMEEAIDKGQIRSYGISSNSFSVPEEDKHFLPFYDLIDRAKEASKRVRGTEKHGFSAVQIPGNLLERCGLNTTAIWAKNNGLKVFINRPFNAFNEDGAFRLASYPKTNYEHVKTSTFEKLGQNFGGVGPSSQSILDLIKQIDNLLPKIKNVFEWENYRISVYSSLGQFRGNPDVNSILQPFLDTFDSEVRYRGSQAVRKYLIEKYNIDENESIEKVALEFLFNSGVVDVVLMGMTREGYVEFAKEMLRRFKN</sequence>
<dbReference type="PANTHER" id="PTHR42686:SF1">
    <property type="entry name" value="GH17980P-RELATED"/>
    <property type="match status" value="1"/>
</dbReference>
<dbReference type="Proteomes" id="UP000789375">
    <property type="component" value="Unassembled WGS sequence"/>
</dbReference>
<reference evidence="2" key="1">
    <citation type="submission" date="2021-06" db="EMBL/GenBank/DDBJ databases">
        <authorList>
            <person name="Kallberg Y."/>
            <person name="Tangrot J."/>
            <person name="Rosling A."/>
        </authorList>
    </citation>
    <scope>NUCLEOTIDE SEQUENCE</scope>
    <source>
        <strain evidence="2">87-6 pot B 2015</strain>
    </source>
</reference>
<dbReference type="GO" id="GO:0016491">
    <property type="term" value="F:oxidoreductase activity"/>
    <property type="evidence" value="ECO:0007669"/>
    <property type="project" value="InterPro"/>
</dbReference>
<keyword evidence="3" id="KW-1185">Reference proteome</keyword>
<dbReference type="CDD" id="cd19099">
    <property type="entry name" value="AKR_unchar"/>
    <property type="match status" value="1"/>
</dbReference>
<dbReference type="InterPro" id="IPR020471">
    <property type="entry name" value="AKR"/>
</dbReference>
<evidence type="ECO:0000313" key="2">
    <source>
        <dbReference type="EMBL" id="CAG8482258.1"/>
    </source>
</evidence>
<evidence type="ECO:0000259" key="1">
    <source>
        <dbReference type="Pfam" id="PF00248"/>
    </source>
</evidence>
<feature type="domain" description="NADP-dependent oxidoreductase" evidence="1">
    <location>
        <begin position="8"/>
        <end position="198"/>
    </location>
</feature>
<dbReference type="SUPFAM" id="SSF51430">
    <property type="entry name" value="NAD(P)-linked oxidoreductase"/>
    <property type="match status" value="1"/>
</dbReference>
<dbReference type="AlphaFoldDB" id="A0A9N8WG66"/>
<dbReference type="Gene3D" id="3.20.20.100">
    <property type="entry name" value="NADP-dependent oxidoreductase domain"/>
    <property type="match status" value="1"/>
</dbReference>
<gene>
    <name evidence="2" type="ORF">FMOSSE_LOCUS3087</name>
</gene>
<name>A0A9N8WG66_FUNMO</name>
<dbReference type="PRINTS" id="PR00069">
    <property type="entry name" value="ALDKETRDTASE"/>
</dbReference>